<evidence type="ECO:0000313" key="2">
    <source>
        <dbReference type="EMBL" id="KAF1002935.1"/>
    </source>
</evidence>
<evidence type="ECO:0000256" key="1">
    <source>
        <dbReference type="SAM" id="MobiDB-lite"/>
    </source>
</evidence>
<dbReference type="EMBL" id="WRXP01000179">
    <property type="protein sequence ID" value="KAF1002935.1"/>
    <property type="molecule type" value="Genomic_DNA"/>
</dbReference>
<proteinExistence type="predicted"/>
<dbReference type="AlphaFoldDB" id="A0A6L5BC08"/>
<feature type="region of interest" description="Disordered" evidence="1">
    <location>
        <begin position="158"/>
        <end position="182"/>
    </location>
</feature>
<accession>A0A6L5BC08</accession>
<dbReference type="Proteomes" id="UP000593563">
    <property type="component" value="Unassembled WGS sequence"/>
</dbReference>
<evidence type="ECO:0000313" key="3">
    <source>
        <dbReference type="Proteomes" id="UP000593563"/>
    </source>
</evidence>
<sequence>MEEYSKLWSAGHSISEEYNYGYDQYEIAGFPIFEEYNCGFYQPCDGLHGLADTEELEYVFENKVNSSHDLGGSNDVVSFMNPTNYTTLGEVSTDDYDIIGSNDNVGFVYETKPPYELYNNHHANATYGVDQGPEDDSFLDGIEDELAQLVSNVVNSNYNSTLEKPGPLSPMKNRMAPHPQHQ</sequence>
<gene>
    <name evidence="2" type="ORF">AG4045_007167</name>
</gene>
<organism evidence="2 3">
    <name type="scientific">Apium graveolens</name>
    <name type="common">Celery</name>
    <dbReference type="NCBI Taxonomy" id="4045"/>
    <lineage>
        <taxon>Eukaryota</taxon>
        <taxon>Viridiplantae</taxon>
        <taxon>Streptophyta</taxon>
        <taxon>Embryophyta</taxon>
        <taxon>Tracheophyta</taxon>
        <taxon>Spermatophyta</taxon>
        <taxon>Magnoliopsida</taxon>
        <taxon>eudicotyledons</taxon>
        <taxon>Gunneridae</taxon>
        <taxon>Pentapetalae</taxon>
        <taxon>asterids</taxon>
        <taxon>campanulids</taxon>
        <taxon>Apiales</taxon>
        <taxon>Apiaceae</taxon>
        <taxon>Apioideae</taxon>
        <taxon>apioid superclade</taxon>
        <taxon>Apieae</taxon>
        <taxon>Apium</taxon>
    </lineage>
</organism>
<reference evidence="2" key="1">
    <citation type="submission" date="2020-01" db="EMBL/GenBank/DDBJ databases">
        <title>The Celery Genome Sequence Reveals Sequential Paleo-tetraploidization, Resistance Gene Elimination, Karyotype Evolution, and Functional Innovation in Apiales.</title>
        <authorList>
            <person name="Song X."/>
        </authorList>
    </citation>
    <scope>NUCLEOTIDE SEQUENCE</scope>
    <source>
        <tissue evidence="2">Leaf</tissue>
    </source>
</reference>
<keyword evidence="3" id="KW-1185">Reference proteome</keyword>
<comment type="caution">
    <text evidence="2">The sequence shown here is derived from an EMBL/GenBank/DDBJ whole genome shotgun (WGS) entry which is preliminary data.</text>
</comment>
<name>A0A6L5BC08_APIGR</name>
<protein>
    <submittedName>
        <fullName evidence="2">Uncharacterized protein</fullName>
    </submittedName>
</protein>